<name>A9UPF2_MONBE</name>
<organism evidence="2 3">
    <name type="scientific">Monosiga brevicollis</name>
    <name type="common">Choanoflagellate</name>
    <dbReference type="NCBI Taxonomy" id="81824"/>
    <lineage>
        <taxon>Eukaryota</taxon>
        <taxon>Choanoflagellata</taxon>
        <taxon>Craspedida</taxon>
        <taxon>Salpingoecidae</taxon>
        <taxon>Monosiga</taxon>
    </lineage>
</organism>
<sequence>MAAPIASSTRQMDGPLTAVERLENHPSSSPPRRSHSSVTSHDSCSSWPVREHLLALSYTVKKLPRVGLGITLKGSASGHDGPCAGLLEVGDVLIKVDSFNLRRADLHDALALKVVKQKFCDDAYEVSVVVERDPLYQAAPAAGYQPSSSPLRPERTSQRAPLKSRLSDLIDDGFSSGGSQSSIDHFALRQAQASHQARPPPAPIEREVILVPASSRSSTQPLVASPQSDECDVFAAVDTEPACLKHRTQSPKRADRRRHQASWQDLDLEDDAVLTAGLTAVPQPAPPTSSIPARKTVSTGAHPHLTCMRCAEVQRLFSLPLCARHATDPAVMDAMEASQSVDDSRDPAQPDSDAIPSLNFQPRSLEDAPTYASMAPPAADRLRAEMPPKQVLPPPASLCPTPATLIVPDFTHNNSLGATVGANKTEQRVSPLPRSTRQSLSSDVGTTRSTPPPSFDTTKLSAWRSVDTSAESELAEIFAEEVLFDDGTTSAREDRSCRVLGTTEQGWVRPVQDDLAADLLAVLQELDVKHRDRVSRDLPLPAETADLMSLGGEANFML</sequence>
<feature type="region of interest" description="Disordered" evidence="1">
    <location>
        <begin position="140"/>
        <end position="162"/>
    </location>
</feature>
<gene>
    <name evidence="2" type="ORF">MONBRDRAFT_4945</name>
</gene>
<dbReference type="KEGG" id="mbr:MONBRDRAFT_4945"/>
<evidence type="ECO:0008006" key="4">
    <source>
        <dbReference type="Google" id="ProtNLM"/>
    </source>
</evidence>
<feature type="compositionally biased region" description="Polar residues" evidence="1">
    <location>
        <begin position="1"/>
        <end position="11"/>
    </location>
</feature>
<dbReference type="InParanoid" id="A9UPF2"/>
<dbReference type="InterPro" id="IPR036034">
    <property type="entry name" value="PDZ_sf"/>
</dbReference>
<feature type="region of interest" description="Disordered" evidence="1">
    <location>
        <begin position="417"/>
        <end position="459"/>
    </location>
</feature>
<evidence type="ECO:0000256" key="1">
    <source>
        <dbReference type="SAM" id="MobiDB-lite"/>
    </source>
</evidence>
<feature type="region of interest" description="Disordered" evidence="1">
    <location>
        <begin position="335"/>
        <end position="373"/>
    </location>
</feature>
<feature type="region of interest" description="Disordered" evidence="1">
    <location>
        <begin position="1"/>
        <end position="44"/>
    </location>
</feature>
<feature type="compositionally biased region" description="Polar residues" evidence="1">
    <location>
        <begin position="433"/>
        <end position="459"/>
    </location>
</feature>
<proteinExistence type="predicted"/>
<evidence type="ECO:0000313" key="2">
    <source>
        <dbReference type="EMBL" id="EDQ92862.1"/>
    </source>
</evidence>
<evidence type="ECO:0000313" key="3">
    <source>
        <dbReference type="Proteomes" id="UP000001357"/>
    </source>
</evidence>
<dbReference type="SUPFAM" id="SSF50156">
    <property type="entry name" value="PDZ domain-like"/>
    <property type="match status" value="1"/>
</dbReference>
<dbReference type="EMBL" id="CH991543">
    <property type="protein sequence ID" value="EDQ92862.1"/>
    <property type="molecule type" value="Genomic_DNA"/>
</dbReference>
<dbReference type="AlphaFoldDB" id="A9UPF2"/>
<feature type="compositionally biased region" description="Low complexity" evidence="1">
    <location>
        <begin position="25"/>
        <end position="44"/>
    </location>
</feature>
<dbReference type="GeneID" id="5887375"/>
<dbReference type="Proteomes" id="UP000001357">
    <property type="component" value="Unassembled WGS sequence"/>
</dbReference>
<keyword evidence="3" id="KW-1185">Reference proteome</keyword>
<accession>A9UPF2</accession>
<dbReference type="RefSeq" id="XP_001742624.1">
    <property type="nucleotide sequence ID" value="XM_001742572.1"/>
</dbReference>
<reference evidence="2 3" key="1">
    <citation type="journal article" date="2008" name="Nature">
        <title>The genome of the choanoflagellate Monosiga brevicollis and the origin of metazoans.</title>
        <authorList>
            <consortium name="JGI Sequencing"/>
            <person name="King N."/>
            <person name="Westbrook M.J."/>
            <person name="Young S.L."/>
            <person name="Kuo A."/>
            <person name="Abedin M."/>
            <person name="Chapman J."/>
            <person name="Fairclough S."/>
            <person name="Hellsten U."/>
            <person name="Isogai Y."/>
            <person name="Letunic I."/>
            <person name="Marr M."/>
            <person name="Pincus D."/>
            <person name="Putnam N."/>
            <person name="Rokas A."/>
            <person name="Wright K.J."/>
            <person name="Zuzow R."/>
            <person name="Dirks W."/>
            <person name="Good M."/>
            <person name="Goodstein D."/>
            <person name="Lemons D."/>
            <person name="Li W."/>
            <person name="Lyons J.B."/>
            <person name="Morris A."/>
            <person name="Nichols S."/>
            <person name="Richter D.J."/>
            <person name="Salamov A."/>
            <person name="Bork P."/>
            <person name="Lim W.A."/>
            <person name="Manning G."/>
            <person name="Miller W.T."/>
            <person name="McGinnis W."/>
            <person name="Shapiro H."/>
            <person name="Tjian R."/>
            <person name="Grigoriev I.V."/>
            <person name="Rokhsar D."/>
        </authorList>
    </citation>
    <scope>NUCLEOTIDE SEQUENCE [LARGE SCALE GENOMIC DNA]</scope>
    <source>
        <strain evidence="3">MX1 / ATCC 50154</strain>
    </source>
</reference>
<protein>
    <recommendedName>
        <fullName evidence="4">PDZ domain-containing protein</fullName>
    </recommendedName>
</protein>